<organism evidence="6 7">
    <name type="scientific">Oikopleura dioica</name>
    <name type="common">Tunicate</name>
    <dbReference type="NCBI Taxonomy" id="34765"/>
    <lineage>
        <taxon>Eukaryota</taxon>
        <taxon>Metazoa</taxon>
        <taxon>Chordata</taxon>
        <taxon>Tunicata</taxon>
        <taxon>Appendicularia</taxon>
        <taxon>Copelata</taxon>
        <taxon>Oikopleuridae</taxon>
        <taxon>Oikopleura</taxon>
    </lineage>
</organism>
<dbReference type="SMART" id="SM00332">
    <property type="entry name" value="PP2Cc"/>
    <property type="match status" value="1"/>
</dbReference>
<evidence type="ECO:0000256" key="2">
    <source>
        <dbReference type="ARBA" id="ARBA00022801"/>
    </source>
</evidence>
<dbReference type="InterPro" id="IPR000222">
    <property type="entry name" value="PP2C_BS"/>
</dbReference>
<dbReference type="PROSITE" id="PS01032">
    <property type="entry name" value="PPM_1"/>
    <property type="match status" value="1"/>
</dbReference>
<keyword evidence="1" id="KW-0479">Metal-binding</keyword>
<sequence>MGAFLPKPLTYIKSEEGSKNGLTWSMGAMQGWRVDMEDAHITTIGLSEKLQDVSMFAVFDGHAGKYVAEETAKSFVEELITRKPFCDMSGDKYDIEEVKQGLSEAFRHWDTVLRQKTKDRGDRSGCTATGVLITPKHFFFFNIGDSRTLLIRNREVAFASHDHKPTNEDEKRRIENAGGRVMIQRINGSLAVSRALGDFDYKTKTELADNEQLVSPEPDVTVVDRDAANDNYIVVACDGIYDVLENEQIEEFCSKRYTSASGSEKGQ</sequence>
<evidence type="ECO:0000313" key="7">
    <source>
        <dbReference type="Proteomes" id="UP001158576"/>
    </source>
</evidence>
<dbReference type="InterPro" id="IPR001932">
    <property type="entry name" value="PPM-type_phosphatase-like_dom"/>
</dbReference>
<evidence type="ECO:0000256" key="1">
    <source>
        <dbReference type="ARBA" id="ARBA00022723"/>
    </source>
</evidence>
<gene>
    <name evidence="6" type="ORF">OKIOD_LOCUS10424</name>
</gene>
<dbReference type="Gene3D" id="3.60.40.10">
    <property type="entry name" value="PPM-type phosphatase domain"/>
    <property type="match status" value="1"/>
</dbReference>
<feature type="domain" description="PPM-type phosphatase" evidence="5">
    <location>
        <begin position="23"/>
        <end position="267"/>
    </location>
</feature>
<proteinExistence type="inferred from homology"/>
<dbReference type="EMBL" id="OU015566">
    <property type="protein sequence ID" value="CAG5104907.1"/>
    <property type="molecule type" value="Genomic_DNA"/>
</dbReference>
<keyword evidence="7" id="KW-1185">Reference proteome</keyword>
<accession>A0ABN7SUW4</accession>
<dbReference type="Pfam" id="PF00481">
    <property type="entry name" value="PP2C"/>
    <property type="match status" value="1"/>
</dbReference>
<protein>
    <submittedName>
        <fullName evidence="6">Oidioi.mRNA.OKI2018_I69.chr1.g1659.t1.cds</fullName>
    </submittedName>
</protein>
<dbReference type="CDD" id="cd00143">
    <property type="entry name" value="PP2Cc"/>
    <property type="match status" value="1"/>
</dbReference>
<dbReference type="PROSITE" id="PS51746">
    <property type="entry name" value="PPM_2"/>
    <property type="match status" value="1"/>
</dbReference>
<dbReference type="Proteomes" id="UP001158576">
    <property type="component" value="Chromosome 1"/>
</dbReference>
<keyword evidence="2 4" id="KW-0378">Hydrolase</keyword>
<dbReference type="InterPro" id="IPR015655">
    <property type="entry name" value="PP2C"/>
</dbReference>
<dbReference type="InterPro" id="IPR036457">
    <property type="entry name" value="PPM-type-like_dom_sf"/>
</dbReference>
<comment type="similarity">
    <text evidence="4">Belongs to the PP2C family.</text>
</comment>
<name>A0ABN7SUW4_OIKDI</name>
<evidence type="ECO:0000259" key="5">
    <source>
        <dbReference type="PROSITE" id="PS51746"/>
    </source>
</evidence>
<dbReference type="SUPFAM" id="SSF81606">
    <property type="entry name" value="PP2C-like"/>
    <property type="match status" value="1"/>
</dbReference>
<keyword evidence="3 4" id="KW-0904">Protein phosphatase</keyword>
<evidence type="ECO:0000313" key="6">
    <source>
        <dbReference type="EMBL" id="CAG5104907.1"/>
    </source>
</evidence>
<reference evidence="6 7" key="1">
    <citation type="submission" date="2021-04" db="EMBL/GenBank/DDBJ databases">
        <authorList>
            <person name="Bliznina A."/>
        </authorList>
    </citation>
    <scope>NUCLEOTIDE SEQUENCE [LARGE SCALE GENOMIC DNA]</scope>
</reference>
<dbReference type="PANTHER" id="PTHR47992">
    <property type="entry name" value="PROTEIN PHOSPHATASE"/>
    <property type="match status" value="1"/>
</dbReference>
<evidence type="ECO:0000256" key="3">
    <source>
        <dbReference type="ARBA" id="ARBA00022912"/>
    </source>
</evidence>
<evidence type="ECO:0000256" key="4">
    <source>
        <dbReference type="RuleBase" id="RU003465"/>
    </source>
</evidence>